<keyword evidence="7" id="KW-0378">Hydrolase</keyword>
<dbReference type="FunFam" id="3.90.132.10:FF:000001">
    <property type="entry name" value="leishmanolysin-like peptidase isoform X2"/>
    <property type="match status" value="1"/>
</dbReference>
<dbReference type="InterPro" id="IPR043601">
    <property type="entry name" value="Rspo_Fu-CRD_dom"/>
</dbReference>
<comment type="similarity">
    <text evidence="2">Belongs to the peptidase M8 family.</text>
</comment>
<evidence type="ECO:0000259" key="14">
    <source>
        <dbReference type="SMART" id="SM00181"/>
    </source>
</evidence>
<evidence type="ECO:0000256" key="2">
    <source>
        <dbReference type="ARBA" id="ARBA00005860"/>
    </source>
</evidence>
<feature type="active site" evidence="11">
    <location>
        <position position="103"/>
    </location>
</feature>
<keyword evidence="13" id="KW-1133">Transmembrane helix</keyword>
<dbReference type="EMBL" id="MH444712">
    <property type="protein sequence ID" value="QBH22559.1"/>
    <property type="molecule type" value="mRNA"/>
</dbReference>
<dbReference type="GO" id="GO:0016020">
    <property type="term" value="C:membrane"/>
    <property type="evidence" value="ECO:0007669"/>
    <property type="project" value="InterPro"/>
</dbReference>
<evidence type="ECO:0000256" key="11">
    <source>
        <dbReference type="PIRSR" id="PIRSR601577-1"/>
    </source>
</evidence>
<dbReference type="GO" id="GO:0005576">
    <property type="term" value="C:extracellular region"/>
    <property type="evidence" value="ECO:0007669"/>
    <property type="project" value="UniProtKB-SubCell"/>
</dbReference>
<keyword evidence="5 12" id="KW-0479">Metal-binding</keyword>
<evidence type="ECO:0000256" key="5">
    <source>
        <dbReference type="ARBA" id="ARBA00022723"/>
    </source>
</evidence>
<keyword evidence="9 12" id="KW-0482">Metalloprotease</keyword>
<dbReference type="GO" id="GO:0046872">
    <property type="term" value="F:metal ion binding"/>
    <property type="evidence" value="ECO:0007669"/>
    <property type="project" value="UniProtKB-KW"/>
</dbReference>
<evidence type="ECO:0000256" key="10">
    <source>
        <dbReference type="ARBA" id="ARBA00023180"/>
    </source>
</evidence>
<dbReference type="SMART" id="SM00181">
    <property type="entry name" value="EGF"/>
    <property type="match status" value="6"/>
</dbReference>
<keyword evidence="10" id="KW-0325">Glycoprotein</keyword>
<feature type="binding site" evidence="12">
    <location>
        <position position="182"/>
    </location>
    <ligand>
        <name>Zn(2+)</name>
        <dbReference type="ChEBI" id="CHEBI:29105"/>
        <note>catalytic</note>
    </ligand>
</feature>
<dbReference type="InterPro" id="IPR009030">
    <property type="entry name" value="Growth_fac_rcpt_cys_sf"/>
</dbReference>
<dbReference type="Pfam" id="PF15913">
    <property type="entry name" value="Furin-like_2"/>
    <property type="match status" value="1"/>
</dbReference>
<name>A0A481SCE4_9CILI</name>
<dbReference type="SUPFAM" id="SSF57184">
    <property type="entry name" value="Growth factor receptor domain"/>
    <property type="match status" value="3"/>
</dbReference>
<feature type="domain" description="EGF-like" evidence="14">
    <location>
        <begin position="452"/>
        <end position="489"/>
    </location>
</feature>
<dbReference type="SMR" id="A0A481SCE4"/>
<dbReference type="Gene3D" id="2.10.220.10">
    <property type="entry name" value="Hormone Receptor, Insulin-like Growth Factor Receptor 1, Chain A, domain 2"/>
    <property type="match status" value="5"/>
</dbReference>
<dbReference type="Pfam" id="PF01457">
    <property type="entry name" value="Peptidase_M8"/>
    <property type="match status" value="1"/>
</dbReference>
<proteinExistence type="evidence at transcript level"/>
<feature type="binding site" evidence="12">
    <location>
        <position position="102"/>
    </location>
    <ligand>
        <name>Zn(2+)</name>
        <dbReference type="ChEBI" id="CHEBI:29105"/>
        <note>catalytic</note>
    </ligand>
</feature>
<comment type="subcellular location">
    <subcellularLocation>
        <location evidence="1">Secreted</location>
    </subcellularLocation>
</comment>
<dbReference type="Gene3D" id="3.90.132.10">
    <property type="entry name" value="Leishmanolysin , domain 2"/>
    <property type="match status" value="1"/>
</dbReference>
<dbReference type="SUPFAM" id="SSF55486">
    <property type="entry name" value="Metalloproteases ('zincins'), catalytic domain"/>
    <property type="match status" value="1"/>
</dbReference>
<evidence type="ECO:0000256" key="4">
    <source>
        <dbReference type="ARBA" id="ARBA00022670"/>
    </source>
</evidence>
<keyword evidence="8 12" id="KW-0862">Zinc</keyword>
<keyword evidence="13" id="KW-0812">Transmembrane</keyword>
<accession>A0A481SCE4</accession>
<dbReference type="PANTHER" id="PTHR10942">
    <property type="entry name" value="LEISHMANOLYSIN-LIKE PEPTIDASE"/>
    <property type="match status" value="1"/>
</dbReference>
<dbReference type="GO" id="GO:0005737">
    <property type="term" value="C:cytoplasm"/>
    <property type="evidence" value="ECO:0007669"/>
    <property type="project" value="TreeGrafter"/>
</dbReference>
<dbReference type="GO" id="GO:0007155">
    <property type="term" value="P:cell adhesion"/>
    <property type="evidence" value="ECO:0007669"/>
    <property type="project" value="InterPro"/>
</dbReference>
<dbReference type="PANTHER" id="PTHR10942:SF0">
    <property type="entry name" value="LEISHMANOLYSIN-LIKE PEPTIDASE"/>
    <property type="match status" value="1"/>
</dbReference>
<evidence type="ECO:0000256" key="7">
    <source>
        <dbReference type="ARBA" id="ARBA00022801"/>
    </source>
</evidence>
<feature type="domain" description="EGF-like" evidence="14">
    <location>
        <begin position="731"/>
        <end position="776"/>
    </location>
</feature>
<dbReference type="SMART" id="SM00261">
    <property type="entry name" value="FU"/>
    <property type="match status" value="7"/>
</dbReference>
<dbReference type="InterPro" id="IPR001577">
    <property type="entry name" value="Peptidase_M8"/>
</dbReference>
<feature type="domain" description="EGF-like" evidence="14">
    <location>
        <begin position="690"/>
        <end position="723"/>
    </location>
</feature>
<dbReference type="InterPro" id="IPR000742">
    <property type="entry name" value="EGF"/>
</dbReference>
<protein>
    <submittedName>
        <fullName evidence="15">Leishmanolysin family protein</fullName>
    </submittedName>
</protein>
<evidence type="ECO:0000256" key="9">
    <source>
        <dbReference type="ARBA" id="ARBA00023049"/>
    </source>
</evidence>
<feature type="domain" description="EGF-like" evidence="14">
    <location>
        <begin position="392"/>
        <end position="420"/>
    </location>
</feature>
<dbReference type="Gene3D" id="3.10.170.20">
    <property type="match status" value="1"/>
</dbReference>
<evidence type="ECO:0000256" key="3">
    <source>
        <dbReference type="ARBA" id="ARBA00022525"/>
    </source>
</evidence>
<dbReference type="GO" id="GO:0004222">
    <property type="term" value="F:metalloendopeptidase activity"/>
    <property type="evidence" value="ECO:0007669"/>
    <property type="project" value="InterPro"/>
</dbReference>
<evidence type="ECO:0000313" key="15">
    <source>
        <dbReference type="EMBL" id="QBH22559.1"/>
    </source>
</evidence>
<sequence length="877" mass="97237">MLLVERLTENNYFPEWGRQDKCMETYPPEKDIKEGVANSDLHIYVSHYHDPKDGYLAFADSCHWTSYNRPIFGGITFNTGGFLASGKYRNDYFEDNFETVVHEIMHVVGFSNGMYEYFINPATGKAYGKDNNPLIFKTIRGQKTGILTTPKVTKLAREHFGCPTLEGIQMENEGGDASAGAHFERVVLENEFMTAGAIAHDAQLTDFTMAVLEDSGFYESTGIKLDTIDWGKGQGCNFLTECTAGKYREFDSSAAQCSFYHSGVGRAAPELDYYNDNCNITAIYYDSLCFDTNNIRPLDPVKGNVYGINNRCFYSNIIDIEQGPTTDLQRCLPWVCNEDGSQVYIIVGGEKYAINKATNKADIKIQGQNTRLEGYVNGPADWQGFCNTYPLQCPNFCSAHGYCLGRQCHCGVGYAGSDCSIQCGGNNYLHNGTCLNSQVCPDGTTANKYTKECIKNPDPAPCSEGQFKHAGQCVSSCPDHFFKEGNSCQACNYYCQTCSGYQFCDTCREGFYLFQANGKKECITKCLKGTTLDQKKNECIDNNLLPCPNQNEFRLQGKCVTQCPSKLFRLNNSCVNQCPEKYYSAAQLCQKCDDSCKTCSSGNACDTCELGLYQHTVQSNKQCLSKCPENFYGSSNFQCIDQSICDKSCQSCENSSSCVSCKPDFYSHNSQCLTKCPVGFGNNQQKQCQVCSNNDICEECSDVNTCTKCKSGHFLDSSKGTCVKCSNLCKECTSSTKCLSCEVESVKVENAEDGTAKCVKNCKEGEFLDEKSATCEKCPKNCLSCKNANSCTNCGQQSFLDKEKCVECNQLCKTCSPDNSCLTCEDQAFEFYIQKQLVCVDKCPAEHKLEGSKCVKSFSGILNFAYILVLTIIVILI</sequence>
<reference evidence="15" key="1">
    <citation type="submission" date="2018-06" db="EMBL/GenBank/DDBJ databases">
        <title>Proteases/peptidases in Philasterides dicentrarchi.</title>
        <authorList>
            <person name="Folgueira I."/>
            <person name="deFelipe A."/>
            <person name="Lamas J."/>
            <person name="Leiro J."/>
        </authorList>
    </citation>
    <scope>NUCLEOTIDE SEQUENCE</scope>
</reference>
<evidence type="ECO:0000256" key="13">
    <source>
        <dbReference type="SAM" id="Phobius"/>
    </source>
</evidence>
<dbReference type="GO" id="GO:0006508">
    <property type="term" value="P:proteolysis"/>
    <property type="evidence" value="ECO:0007669"/>
    <property type="project" value="UniProtKB-KW"/>
</dbReference>
<keyword evidence="6" id="KW-0732">Signal</keyword>
<dbReference type="CDD" id="cd00064">
    <property type="entry name" value="FU"/>
    <property type="match status" value="1"/>
</dbReference>
<evidence type="ECO:0000256" key="8">
    <source>
        <dbReference type="ARBA" id="ARBA00022833"/>
    </source>
</evidence>
<keyword evidence="4" id="KW-0645">Protease</keyword>
<feature type="domain" description="EGF-like" evidence="14">
    <location>
        <begin position="644"/>
        <end position="673"/>
    </location>
</feature>
<evidence type="ECO:0000256" key="1">
    <source>
        <dbReference type="ARBA" id="ARBA00004613"/>
    </source>
</evidence>
<organism evidence="15">
    <name type="scientific">Philasterides dicentrarchi</name>
    <dbReference type="NCBI Taxonomy" id="282688"/>
    <lineage>
        <taxon>Eukaryota</taxon>
        <taxon>Sar</taxon>
        <taxon>Alveolata</taxon>
        <taxon>Ciliophora</taxon>
        <taxon>Intramacronucleata</taxon>
        <taxon>Oligohymenophorea</taxon>
        <taxon>Scuticociliatia</taxon>
        <taxon>Philasterida</taxon>
        <taxon>Philasteridae</taxon>
        <taxon>Philasterides</taxon>
    </lineage>
</organism>
<feature type="binding site" evidence="12">
    <location>
        <position position="106"/>
    </location>
    <ligand>
        <name>Zn(2+)</name>
        <dbReference type="ChEBI" id="CHEBI:29105"/>
        <note>catalytic</note>
    </ligand>
</feature>
<evidence type="ECO:0000256" key="6">
    <source>
        <dbReference type="ARBA" id="ARBA00022729"/>
    </source>
</evidence>
<dbReference type="InterPro" id="IPR006212">
    <property type="entry name" value="Furin_repeat"/>
</dbReference>
<feature type="domain" description="EGF-like" evidence="14">
    <location>
        <begin position="598"/>
        <end position="640"/>
    </location>
</feature>
<dbReference type="SMART" id="SM01411">
    <property type="entry name" value="Ephrin_rec_like"/>
    <property type="match status" value="3"/>
</dbReference>
<keyword evidence="13" id="KW-0472">Membrane</keyword>
<feature type="transmembrane region" description="Helical" evidence="13">
    <location>
        <begin position="858"/>
        <end position="876"/>
    </location>
</feature>
<keyword evidence="3" id="KW-0964">Secreted</keyword>
<dbReference type="AlphaFoldDB" id="A0A481SCE4"/>
<evidence type="ECO:0000256" key="12">
    <source>
        <dbReference type="PIRSR" id="PIRSR601577-2"/>
    </source>
</evidence>
<comment type="cofactor">
    <cofactor evidence="12">
        <name>Zn(2+)</name>
        <dbReference type="ChEBI" id="CHEBI:29105"/>
    </cofactor>
    <text evidence="12">Binds 1 zinc ion per subunit.</text>
</comment>